<dbReference type="InterPro" id="IPR037066">
    <property type="entry name" value="Plug_dom_sf"/>
</dbReference>
<accession>A0AAU7BUV1</accession>
<feature type="signal peptide" evidence="4">
    <location>
        <begin position="1"/>
        <end position="20"/>
    </location>
</feature>
<dbReference type="Pfam" id="PF14905">
    <property type="entry name" value="OMP_b-brl_3"/>
    <property type="match status" value="1"/>
</dbReference>
<dbReference type="PANTHER" id="PTHR40980">
    <property type="entry name" value="PLUG DOMAIN-CONTAINING PROTEIN"/>
    <property type="match status" value="1"/>
</dbReference>
<dbReference type="SUPFAM" id="SSF49464">
    <property type="entry name" value="Carboxypeptidase regulatory domain-like"/>
    <property type="match status" value="1"/>
</dbReference>
<feature type="chain" id="PRO_5043414237" evidence="4">
    <location>
        <begin position="21"/>
        <end position="821"/>
    </location>
</feature>
<gene>
    <name evidence="6" type="ORF">ABGB03_03090</name>
</gene>
<evidence type="ECO:0000256" key="2">
    <source>
        <dbReference type="ARBA" id="ARBA00023136"/>
    </source>
</evidence>
<name>A0AAU7BUV1_9FLAO</name>
<keyword evidence="2" id="KW-0472">Membrane</keyword>
<dbReference type="Gene3D" id="2.60.40.1120">
    <property type="entry name" value="Carboxypeptidase-like, regulatory domain"/>
    <property type="match status" value="1"/>
</dbReference>
<dbReference type="Gene3D" id="2.170.130.10">
    <property type="entry name" value="TonB-dependent receptor, plug domain"/>
    <property type="match status" value="1"/>
</dbReference>
<evidence type="ECO:0000256" key="3">
    <source>
        <dbReference type="ARBA" id="ARBA00023237"/>
    </source>
</evidence>
<evidence type="ECO:0000256" key="4">
    <source>
        <dbReference type="SAM" id="SignalP"/>
    </source>
</evidence>
<reference evidence="6" key="1">
    <citation type="submission" date="2024-05" db="EMBL/GenBank/DDBJ databases">
        <title>Pontimicrobium maritimus sp. nov., isolated form sea water.</title>
        <authorList>
            <person name="Muhammad N."/>
            <person name="Vuong T.Q."/>
            <person name="Han H.L."/>
            <person name="Kim S.-G."/>
        </authorList>
    </citation>
    <scope>NUCLEOTIDE SEQUENCE</scope>
    <source>
        <strain evidence="6">SW4</strain>
    </source>
</reference>
<feature type="domain" description="Outer membrane protein beta-barrel" evidence="5">
    <location>
        <begin position="373"/>
        <end position="795"/>
    </location>
</feature>
<dbReference type="GO" id="GO:0009279">
    <property type="term" value="C:cell outer membrane"/>
    <property type="evidence" value="ECO:0007669"/>
    <property type="project" value="UniProtKB-SubCell"/>
</dbReference>
<dbReference type="Pfam" id="PF13715">
    <property type="entry name" value="CarbopepD_reg_2"/>
    <property type="match status" value="1"/>
</dbReference>
<organism evidence="6">
    <name type="scientific">Pontimicrobium sp. SW4</name>
    <dbReference type="NCBI Taxonomy" id="3153519"/>
    <lineage>
        <taxon>Bacteria</taxon>
        <taxon>Pseudomonadati</taxon>
        <taxon>Bacteroidota</taxon>
        <taxon>Flavobacteriia</taxon>
        <taxon>Flavobacteriales</taxon>
        <taxon>Flavobacteriaceae</taxon>
        <taxon>Pontimicrobium</taxon>
    </lineage>
</organism>
<sequence>MKKLITLCLALLFITQNTQATNNNSNELIDGSISGKVLDATLNEPLPYVNIIIKNDKGETVTGGITLDDGTFNITKIPEGKITVTVQYIGYKSVVKDLTISRKNRKFDLGEIRLEEEAAGLDEVTVVAEVSTIQQKVDRKVINVGKDLAAQGTASDIMIAVPSVSVDAQTGDISMRGNSNVRVMVDGKLSNIPTAQLLKQIPSSAIKSIELITNPSAKYDPEGMSGIINIVLHKNTMVGFNGSTSVGLSYEKRPKFNSSLNMNYRNGKFNLYGNASNNISKNVNYGYIDRIDQNTLQEVDILNDNKSHVFKVGLDFYLNDKNTLSVFTNQNLYNGGVSGGTDIFYSNSTVQNQGFINDDSNNSQQYNFDYKLDFNKEGRNIELEVDHNIYNGESETDNLFSGSFISRPNFFEINDTDRNRTTINLDYVDPLSETAKLELGLQARLFNNTINYESDGRSQNMAGDYIPSLTYFDYSRDIYSAYVNYSKKIDKWSFQVGLRAETVKVETLAKETDLETDLVTNTPFDNDYTEVYPSAFITYQASEKNSFQLSYSRRVDRPGVGQVNPLPEFNTPLISKFGNQHLVPQFTNSFETNYTRNLEKGSITAGVFYRRINSEISMMIQVDRADFNRLILTDDNFDNTSSYGFELSTNYRPTKWWSINGSFDFYSQTQKSISERLTASPEVATENDIVVETVEVDNVAYNFRIFNNFRVSKSLSFTAFGFYRGANESIQFDVDPMHFVNLGMRYSFLNNKATFSFSYNDVFNTMKFSADTNRPFRQDVQFNWESNTWNVGLNYRFGGGKYRAKSRKQRDDDEKDGGGIF</sequence>
<protein>
    <submittedName>
        <fullName evidence="6">TonB-dependent receptor</fullName>
    </submittedName>
</protein>
<dbReference type="RefSeq" id="WP_347924746.1">
    <property type="nucleotide sequence ID" value="NZ_CP157199.1"/>
</dbReference>
<keyword evidence="4" id="KW-0732">Signal</keyword>
<dbReference type="SUPFAM" id="SSF56935">
    <property type="entry name" value="Porins"/>
    <property type="match status" value="1"/>
</dbReference>
<evidence type="ECO:0000256" key="1">
    <source>
        <dbReference type="ARBA" id="ARBA00004442"/>
    </source>
</evidence>
<evidence type="ECO:0000313" key="6">
    <source>
        <dbReference type="EMBL" id="XBG61893.1"/>
    </source>
</evidence>
<comment type="subcellular location">
    <subcellularLocation>
        <location evidence="1">Cell outer membrane</location>
    </subcellularLocation>
</comment>
<dbReference type="InterPro" id="IPR008969">
    <property type="entry name" value="CarboxyPept-like_regulatory"/>
</dbReference>
<dbReference type="EMBL" id="CP157199">
    <property type="protein sequence ID" value="XBG61893.1"/>
    <property type="molecule type" value="Genomic_DNA"/>
</dbReference>
<proteinExistence type="predicted"/>
<dbReference type="InterPro" id="IPR036942">
    <property type="entry name" value="Beta-barrel_TonB_sf"/>
</dbReference>
<dbReference type="Gene3D" id="2.40.170.20">
    <property type="entry name" value="TonB-dependent receptor, beta-barrel domain"/>
    <property type="match status" value="1"/>
</dbReference>
<dbReference type="AlphaFoldDB" id="A0AAU7BUV1"/>
<evidence type="ECO:0000259" key="5">
    <source>
        <dbReference type="Pfam" id="PF14905"/>
    </source>
</evidence>
<dbReference type="InterPro" id="IPR041700">
    <property type="entry name" value="OMP_b-brl_3"/>
</dbReference>
<keyword evidence="6" id="KW-0675">Receptor</keyword>
<keyword evidence="3" id="KW-0998">Cell outer membrane</keyword>
<dbReference type="PANTHER" id="PTHR40980:SF4">
    <property type="entry name" value="TONB-DEPENDENT RECEPTOR-LIKE BETA-BARREL DOMAIN-CONTAINING PROTEIN"/>
    <property type="match status" value="1"/>
</dbReference>